<dbReference type="CDD" id="cd22431">
    <property type="entry name" value="KH-I_RNaseY"/>
    <property type="match status" value="1"/>
</dbReference>
<dbReference type="OrthoDB" id="9803205at2"/>
<comment type="function">
    <text evidence="5">Endoribonuclease that initiates mRNA decay.</text>
</comment>
<reference evidence="9 10" key="1">
    <citation type="submission" date="2019-05" db="EMBL/GenBank/DDBJ databases">
        <title>Culicoidintestinum kansasii gen. nov., sp. nov. from the gastrointestinal tract of the biting midge, Culicoides sonorensis.</title>
        <authorList>
            <person name="Neupane S."/>
            <person name="Ghosh A."/>
            <person name="Gunther S."/>
            <person name="Martin K."/>
            <person name="Zurek L."/>
        </authorList>
    </citation>
    <scope>NUCLEOTIDE SEQUENCE [LARGE SCALE GENOMIC DNA]</scope>
    <source>
        <strain evidence="9 10">CS-1</strain>
    </source>
</reference>
<dbReference type="InterPro" id="IPR017705">
    <property type="entry name" value="Ribonuclease_Y"/>
</dbReference>
<keyword evidence="4 5" id="KW-0694">RNA-binding</keyword>
<dbReference type="EMBL" id="VBWP01000002">
    <property type="protein sequence ID" value="TLG76591.1"/>
    <property type="molecule type" value="Genomic_DNA"/>
</dbReference>
<dbReference type="FunFam" id="1.10.3210.10:FF:000003">
    <property type="entry name" value="Ribonuclease Y"/>
    <property type="match status" value="1"/>
</dbReference>
<dbReference type="Pfam" id="PF00013">
    <property type="entry name" value="KH_1"/>
    <property type="match status" value="1"/>
</dbReference>
<proteinExistence type="inferred from homology"/>
<comment type="similarity">
    <text evidence="5">Belongs to the RNase Y family.</text>
</comment>
<keyword evidence="1 5" id="KW-0540">Nuclease</keyword>
<dbReference type="Proteomes" id="UP000306912">
    <property type="component" value="Unassembled WGS sequence"/>
</dbReference>
<evidence type="ECO:0000313" key="9">
    <source>
        <dbReference type="EMBL" id="TLG76591.1"/>
    </source>
</evidence>
<evidence type="ECO:0000256" key="6">
    <source>
        <dbReference type="NCBIfam" id="TIGR03319"/>
    </source>
</evidence>
<dbReference type="InterPro" id="IPR004088">
    <property type="entry name" value="KH_dom_type_1"/>
</dbReference>
<evidence type="ECO:0000313" key="10">
    <source>
        <dbReference type="Proteomes" id="UP000306912"/>
    </source>
</evidence>
<comment type="caution">
    <text evidence="9">The sequence shown here is derived from an EMBL/GenBank/DDBJ whole genome shotgun (WGS) entry which is preliminary data.</text>
</comment>
<dbReference type="InterPro" id="IPR003607">
    <property type="entry name" value="HD/PDEase_dom"/>
</dbReference>
<dbReference type="Gene3D" id="1.10.3210.10">
    <property type="entry name" value="Hypothetical protein af1432"/>
    <property type="match status" value="1"/>
</dbReference>
<dbReference type="GO" id="GO:0003723">
    <property type="term" value="F:RNA binding"/>
    <property type="evidence" value="ECO:0007669"/>
    <property type="project" value="UniProtKB-UniRule"/>
</dbReference>
<dbReference type="InterPro" id="IPR006675">
    <property type="entry name" value="HDIG_dom"/>
</dbReference>
<dbReference type="InterPro" id="IPR022711">
    <property type="entry name" value="RNase_Y_N"/>
</dbReference>
<dbReference type="PANTHER" id="PTHR12826:SF15">
    <property type="entry name" value="RIBONUCLEASE Y"/>
    <property type="match status" value="1"/>
</dbReference>
<dbReference type="FunCoup" id="A0A5R8QEX5">
    <property type="interactions" value="103"/>
</dbReference>
<protein>
    <recommendedName>
        <fullName evidence="5 6">Ribonuclease Y</fullName>
        <shortName evidence="5">RNase Y</shortName>
        <ecNumber evidence="5 6">3.1.-.-</ecNumber>
    </recommendedName>
</protein>
<keyword evidence="3 5" id="KW-0378">Hydrolase</keyword>
<dbReference type="GO" id="GO:0016787">
    <property type="term" value="F:hydrolase activity"/>
    <property type="evidence" value="ECO:0007669"/>
    <property type="project" value="UniProtKB-KW"/>
</dbReference>
<evidence type="ECO:0000256" key="1">
    <source>
        <dbReference type="ARBA" id="ARBA00022722"/>
    </source>
</evidence>
<dbReference type="PROSITE" id="PS50084">
    <property type="entry name" value="KH_TYPE_1"/>
    <property type="match status" value="1"/>
</dbReference>
<gene>
    <name evidence="5 9" type="primary">rny</name>
    <name evidence="9" type="ORF">FEZ08_02940</name>
</gene>
<dbReference type="RefSeq" id="WP_138190228.1">
    <property type="nucleotide sequence ID" value="NZ_VBWP01000002.1"/>
</dbReference>
<dbReference type="GO" id="GO:0006402">
    <property type="term" value="P:mRNA catabolic process"/>
    <property type="evidence" value="ECO:0007669"/>
    <property type="project" value="UniProtKB-UniRule"/>
</dbReference>
<dbReference type="InParanoid" id="A0A5R8QEX5"/>
<evidence type="ECO:0000256" key="7">
    <source>
        <dbReference type="SAM" id="Coils"/>
    </source>
</evidence>
<evidence type="ECO:0000259" key="8">
    <source>
        <dbReference type="PROSITE" id="PS51831"/>
    </source>
</evidence>
<dbReference type="PROSITE" id="PS51831">
    <property type="entry name" value="HD"/>
    <property type="match status" value="1"/>
</dbReference>
<accession>A0A5R8QEX5</accession>
<dbReference type="NCBIfam" id="TIGR03319">
    <property type="entry name" value="RNase_Y"/>
    <property type="match status" value="1"/>
</dbReference>
<dbReference type="CDD" id="cd00077">
    <property type="entry name" value="HDc"/>
    <property type="match status" value="1"/>
</dbReference>
<dbReference type="GO" id="GO:0005886">
    <property type="term" value="C:plasma membrane"/>
    <property type="evidence" value="ECO:0007669"/>
    <property type="project" value="UniProtKB-UniRule"/>
</dbReference>
<dbReference type="Gene3D" id="3.30.1370.10">
    <property type="entry name" value="K Homology domain, type 1"/>
    <property type="match status" value="1"/>
</dbReference>
<feature type="domain" description="HD" evidence="8">
    <location>
        <begin position="336"/>
        <end position="429"/>
    </location>
</feature>
<dbReference type="SMART" id="SM00471">
    <property type="entry name" value="HDc"/>
    <property type="match status" value="1"/>
</dbReference>
<keyword evidence="10" id="KW-1185">Reference proteome</keyword>
<dbReference type="SMART" id="SM00322">
    <property type="entry name" value="KH"/>
    <property type="match status" value="1"/>
</dbReference>
<evidence type="ECO:0000256" key="4">
    <source>
        <dbReference type="ARBA" id="ARBA00022884"/>
    </source>
</evidence>
<dbReference type="EC" id="3.1.-.-" evidence="5 6"/>
<dbReference type="PANTHER" id="PTHR12826">
    <property type="entry name" value="RIBONUCLEASE Y"/>
    <property type="match status" value="1"/>
</dbReference>
<organism evidence="9 10">
    <name type="scientific">Culicoidibacter larvae</name>
    <dbReference type="NCBI Taxonomy" id="2579976"/>
    <lineage>
        <taxon>Bacteria</taxon>
        <taxon>Bacillati</taxon>
        <taxon>Bacillota</taxon>
        <taxon>Culicoidibacteria</taxon>
        <taxon>Culicoidibacterales</taxon>
        <taxon>Culicoidibacteraceae</taxon>
        <taxon>Culicoidibacter</taxon>
    </lineage>
</organism>
<dbReference type="Pfam" id="PF01966">
    <property type="entry name" value="HD"/>
    <property type="match status" value="1"/>
</dbReference>
<dbReference type="NCBIfam" id="TIGR00277">
    <property type="entry name" value="HDIG"/>
    <property type="match status" value="1"/>
</dbReference>
<dbReference type="InterPro" id="IPR006674">
    <property type="entry name" value="HD_domain"/>
</dbReference>
<dbReference type="SUPFAM" id="SSF54791">
    <property type="entry name" value="Eukaryotic type KH-domain (KH-domain type I)"/>
    <property type="match status" value="1"/>
</dbReference>
<feature type="coiled-coil region" evidence="7">
    <location>
        <begin position="45"/>
        <end position="79"/>
    </location>
</feature>
<keyword evidence="2 5" id="KW-0255">Endonuclease</keyword>
<dbReference type="Pfam" id="PF12072">
    <property type="entry name" value="RNase_Y_N"/>
    <property type="match status" value="1"/>
</dbReference>
<sequence length="520" mass="58181">MSTEVLILIFIPVLLATALLAAFFSRKAVINNFKKAGKTVEGMLVEAEKEAAARKKELLLEAKEEVHILKMDNEQEIRERKSEVNEREKLLLMREENFESRQTAVEKREKAIEDRENTLQKKNSDLDTERVKIENLISQQTEKLEHIAGFTSNEAKEEIFKRTEEQISHELGSYVRQMELEAKENADKNARNVLSLAIQRYAAEVTTERTVSVVNLPSDDMKGRLIGREGRNIRTIESLTGVDLIIDDTPEAVVLSCFDPVRRQVAKQTVEALVEDGRIHPGRIEELFEKASRDVNQMIKEAGEQAVFETVVGNMHPELVKLLGRLHFRTSYGQNVLKHSVEVAYLTGLMAGELGEDVTLARRAGLLHDIGKAVDYEVEGSHVTLGAEVAKKYKENAVVINAIESHHGDKEATSVIATLVAAADSLSAGRPGARSESIENYVKRLEALEEISTSFDGVEKSFAIQAGREIRVIVYPEQVDDVSAHVIAGKIKERIENELQYPGVIKVTVIREVRVSEVAK</sequence>
<evidence type="ECO:0000256" key="3">
    <source>
        <dbReference type="ARBA" id="ARBA00022801"/>
    </source>
</evidence>
<dbReference type="InterPro" id="IPR004087">
    <property type="entry name" value="KH_dom"/>
</dbReference>
<name>A0A5R8QEX5_9FIRM</name>
<dbReference type="SUPFAM" id="SSF109604">
    <property type="entry name" value="HD-domain/PDEase-like"/>
    <property type="match status" value="1"/>
</dbReference>
<dbReference type="GO" id="GO:0004521">
    <property type="term" value="F:RNA endonuclease activity"/>
    <property type="evidence" value="ECO:0007669"/>
    <property type="project" value="UniProtKB-UniRule"/>
</dbReference>
<keyword evidence="7" id="KW-0175">Coiled coil</keyword>
<evidence type="ECO:0000256" key="2">
    <source>
        <dbReference type="ARBA" id="ARBA00022759"/>
    </source>
</evidence>
<dbReference type="HAMAP" id="MF_00335">
    <property type="entry name" value="RNase_Y"/>
    <property type="match status" value="1"/>
</dbReference>
<evidence type="ECO:0000256" key="5">
    <source>
        <dbReference type="HAMAP-Rule" id="MF_00335"/>
    </source>
</evidence>
<dbReference type="AlphaFoldDB" id="A0A5R8QEX5"/>
<dbReference type="InterPro" id="IPR036612">
    <property type="entry name" value="KH_dom_type_1_sf"/>
</dbReference>